<accession>A0ABV3BDI2</accession>
<dbReference type="EMBL" id="JBEYXT010000388">
    <property type="protein sequence ID" value="MEU6806866.1"/>
    <property type="molecule type" value="Genomic_DNA"/>
</dbReference>
<keyword evidence="2" id="KW-1185">Reference proteome</keyword>
<name>A0ABV3BDI2_9ACTN</name>
<proteinExistence type="predicted"/>
<comment type="caution">
    <text evidence="1">The sequence shown here is derived from an EMBL/GenBank/DDBJ whole genome shotgun (WGS) entry which is preliminary data.</text>
</comment>
<organism evidence="1 2">
    <name type="scientific">Streptomyces neyagawaensis</name>
    <dbReference type="NCBI Taxonomy" id="42238"/>
    <lineage>
        <taxon>Bacteria</taxon>
        <taxon>Bacillati</taxon>
        <taxon>Actinomycetota</taxon>
        <taxon>Actinomycetes</taxon>
        <taxon>Kitasatosporales</taxon>
        <taxon>Streptomycetaceae</taxon>
        <taxon>Streptomyces</taxon>
    </lineage>
</organism>
<evidence type="ECO:0000313" key="2">
    <source>
        <dbReference type="Proteomes" id="UP001551189"/>
    </source>
</evidence>
<gene>
    <name evidence="1" type="ORF">ABZ931_38740</name>
</gene>
<dbReference type="RefSeq" id="WP_359702787.1">
    <property type="nucleotide sequence ID" value="NZ_JBEYXT010000388.1"/>
</dbReference>
<reference evidence="1 2" key="1">
    <citation type="submission" date="2024-06" db="EMBL/GenBank/DDBJ databases">
        <title>The Natural Products Discovery Center: Release of the First 8490 Sequenced Strains for Exploring Actinobacteria Biosynthetic Diversity.</title>
        <authorList>
            <person name="Kalkreuter E."/>
            <person name="Kautsar S.A."/>
            <person name="Yang D."/>
            <person name="Bader C.D."/>
            <person name="Teijaro C.N."/>
            <person name="Fluegel L."/>
            <person name="Davis C.M."/>
            <person name="Simpson J.R."/>
            <person name="Lauterbach L."/>
            <person name="Steele A.D."/>
            <person name="Gui C."/>
            <person name="Meng S."/>
            <person name="Li G."/>
            <person name="Viehrig K."/>
            <person name="Ye F."/>
            <person name="Su P."/>
            <person name="Kiefer A.F."/>
            <person name="Nichols A."/>
            <person name="Cepeda A.J."/>
            <person name="Yan W."/>
            <person name="Fan B."/>
            <person name="Jiang Y."/>
            <person name="Adhikari A."/>
            <person name="Zheng C.-J."/>
            <person name="Schuster L."/>
            <person name="Cowan T.M."/>
            <person name="Smanski M.J."/>
            <person name="Chevrette M.G."/>
            <person name="De Carvalho L.P.S."/>
            <person name="Shen B."/>
        </authorList>
    </citation>
    <scope>NUCLEOTIDE SEQUENCE [LARGE SCALE GENOMIC DNA]</scope>
    <source>
        <strain evidence="1 2">NPDC046851</strain>
    </source>
</reference>
<protein>
    <submittedName>
        <fullName evidence="1">Uncharacterized protein</fullName>
    </submittedName>
</protein>
<evidence type="ECO:0000313" key="1">
    <source>
        <dbReference type="EMBL" id="MEU6806866.1"/>
    </source>
</evidence>
<dbReference type="Proteomes" id="UP001551189">
    <property type="component" value="Unassembled WGS sequence"/>
</dbReference>
<sequence>MITASHVRELLEREDDATLVLSRGRAEVLSARELAAAGEQGVLRIISGGELRERLAAGRSAPDDLHAVAATLDAIVTEQGG</sequence>